<proteinExistence type="predicted"/>
<feature type="compositionally biased region" description="Basic and acidic residues" evidence="1">
    <location>
        <begin position="123"/>
        <end position="139"/>
    </location>
</feature>
<feature type="region of interest" description="Disordered" evidence="1">
    <location>
        <begin position="94"/>
        <end position="145"/>
    </location>
</feature>
<dbReference type="InParanoid" id="E2AHK4"/>
<dbReference type="EMBL" id="GL439552">
    <property type="protein sequence ID" value="EFN67074.1"/>
    <property type="molecule type" value="Genomic_DNA"/>
</dbReference>
<dbReference type="Proteomes" id="UP000000311">
    <property type="component" value="Unassembled WGS sequence"/>
</dbReference>
<keyword evidence="3" id="KW-1185">Reference proteome</keyword>
<reference evidence="2 3" key="1">
    <citation type="journal article" date="2010" name="Science">
        <title>Genomic comparison of the ants Camponotus floridanus and Harpegnathos saltator.</title>
        <authorList>
            <person name="Bonasio R."/>
            <person name="Zhang G."/>
            <person name="Ye C."/>
            <person name="Mutti N.S."/>
            <person name="Fang X."/>
            <person name="Qin N."/>
            <person name="Donahue G."/>
            <person name="Yang P."/>
            <person name="Li Q."/>
            <person name="Li C."/>
            <person name="Zhang P."/>
            <person name="Huang Z."/>
            <person name="Berger S.L."/>
            <person name="Reinberg D."/>
            <person name="Wang J."/>
            <person name="Liebig J."/>
        </authorList>
    </citation>
    <scope>NUCLEOTIDE SEQUENCE [LARGE SCALE GENOMIC DNA]</scope>
    <source>
        <strain evidence="3">C129</strain>
    </source>
</reference>
<evidence type="ECO:0000256" key="1">
    <source>
        <dbReference type="SAM" id="MobiDB-lite"/>
    </source>
</evidence>
<gene>
    <name evidence="2" type="ORF">EAG_06305</name>
</gene>
<dbReference type="AlphaFoldDB" id="E2AHK4"/>
<organism evidence="3">
    <name type="scientific">Camponotus floridanus</name>
    <name type="common">Florida carpenter ant</name>
    <dbReference type="NCBI Taxonomy" id="104421"/>
    <lineage>
        <taxon>Eukaryota</taxon>
        <taxon>Metazoa</taxon>
        <taxon>Ecdysozoa</taxon>
        <taxon>Arthropoda</taxon>
        <taxon>Hexapoda</taxon>
        <taxon>Insecta</taxon>
        <taxon>Pterygota</taxon>
        <taxon>Neoptera</taxon>
        <taxon>Endopterygota</taxon>
        <taxon>Hymenoptera</taxon>
        <taxon>Apocrita</taxon>
        <taxon>Aculeata</taxon>
        <taxon>Formicoidea</taxon>
        <taxon>Formicidae</taxon>
        <taxon>Formicinae</taxon>
        <taxon>Camponotus</taxon>
    </lineage>
</organism>
<protein>
    <submittedName>
        <fullName evidence="2">Uncharacterized protein</fullName>
    </submittedName>
</protein>
<sequence length="145" mass="16796">MLSAYETIAKTNVREEEERGRRRRRKTAMKREKEEHLLRELSTYVALCYLPSDHRAKFRRAGYEIASLPRARVITKNQARRPKSHQRRCVSAILARRPLTRGRAGTNMKPSAMHGDASSEGNEEMKKTKRRKEEGKDDTVASSTR</sequence>
<accession>E2AHK4</accession>
<name>E2AHK4_CAMFO</name>
<evidence type="ECO:0000313" key="3">
    <source>
        <dbReference type="Proteomes" id="UP000000311"/>
    </source>
</evidence>
<evidence type="ECO:0000313" key="2">
    <source>
        <dbReference type="EMBL" id="EFN67074.1"/>
    </source>
</evidence>